<reference evidence="1 2" key="1">
    <citation type="journal article" date="2013" name="J. Mol. Microbiol. Biotechnol.">
        <title>Analysis of the Complete Genomes of Acholeplasma brassicae , A. palmae and A. laidlawii and Their Comparison to the Obligate Parasites from ' Candidatus Phytoplasma'.</title>
        <authorList>
            <person name="Kube M."/>
            <person name="Siewert C."/>
            <person name="Migdoll A.M."/>
            <person name="Duduk B."/>
            <person name="Holz S."/>
            <person name="Rabus R."/>
            <person name="Seemuller E."/>
            <person name="Mitrovic J."/>
            <person name="Muller I."/>
            <person name="Buttner C."/>
            <person name="Reinhardt R."/>
        </authorList>
    </citation>
    <scope>NUCLEOTIDE SEQUENCE [LARGE SCALE GENOMIC DNA]</scope>
    <source>
        <strain evidence="1 2">J233</strain>
    </source>
</reference>
<dbReference type="Gene3D" id="1.20.120.450">
    <property type="entry name" value="dinb family like domain"/>
    <property type="match status" value="1"/>
</dbReference>
<dbReference type="HOGENOM" id="CLU_106232_1_0_14"/>
<dbReference type="RefSeq" id="WP_030003609.1">
    <property type="nucleotide sequence ID" value="NC_022538.1"/>
</dbReference>
<evidence type="ECO:0000313" key="1">
    <source>
        <dbReference type="EMBL" id="CCV64725.1"/>
    </source>
</evidence>
<dbReference type="OrthoDB" id="9778466at2"/>
<dbReference type="KEGG" id="apal:BN85411480"/>
<gene>
    <name evidence="1" type="ORF">BN85411480</name>
</gene>
<name>U4KQK2_ALTPJ</name>
<dbReference type="STRING" id="1318466.BN85411480"/>
<sequence length="219" mass="26019">MNKEWSDTNKKIQILLNKKETFELAITTITELRNDLFNEIQLYRKKLSQEDYSLAPFIKSKGYENKTVAYSIYHIFRIEDIVCNILIGKKRDILNKNGYDKKLGITVIKTGNELSLSDVVDESKRMNIDELYNYISDVYKETDIFLKKLKYEDLKVRFDNQDIMRLNKENVVSEDESAAWLINYWCKKDIKGLLKMPFTRHWIMHIEASNRIIGKMKIK</sequence>
<evidence type="ECO:0000313" key="2">
    <source>
        <dbReference type="Proteomes" id="UP000032740"/>
    </source>
</evidence>
<dbReference type="AlphaFoldDB" id="U4KQK2"/>
<protein>
    <submittedName>
        <fullName evidence="1">Phage head-tail adaptor</fullName>
    </submittedName>
</protein>
<keyword evidence="2" id="KW-1185">Reference proteome</keyword>
<organism evidence="1 2">
    <name type="scientific">Alteracholeplasma palmae (strain ATCC 49389 / J233)</name>
    <name type="common">Acholeplasma palmae</name>
    <dbReference type="NCBI Taxonomy" id="1318466"/>
    <lineage>
        <taxon>Bacteria</taxon>
        <taxon>Bacillati</taxon>
        <taxon>Mycoplasmatota</taxon>
        <taxon>Mollicutes</taxon>
        <taxon>Acholeplasmatales</taxon>
        <taxon>Acholeplasmataceae</taxon>
        <taxon>Acholeplasma</taxon>
    </lineage>
</organism>
<dbReference type="EMBL" id="FO681347">
    <property type="protein sequence ID" value="CCV64725.1"/>
    <property type="molecule type" value="Genomic_DNA"/>
</dbReference>
<accession>U4KQK2</accession>
<dbReference type="Proteomes" id="UP000032740">
    <property type="component" value="Chromosome"/>
</dbReference>
<dbReference type="InterPro" id="IPR034660">
    <property type="entry name" value="DinB/YfiT-like"/>
</dbReference>
<proteinExistence type="predicted"/>